<dbReference type="KEGG" id="azz:DEW08_12460"/>
<dbReference type="AlphaFoldDB" id="A0A2S2CQY5"/>
<reference evidence="3" key="1">
    <citation type="submission" date="2018-05" db="EMBL/GenBank/DDBJ databases">
        <title>Azospirillum thermophila sp. nov., a novel isolated from hot spring.</title>
        <authorList>
            <person name="Zhao Z."/>
        </authorList>
    </citation>
    <scope>NUCLEOTIDE SEQUENCE [LARGE SCALE GENOMIC DNA]</scope>
    <source>
        <strain evidence="3">CFH 70021</strain>
    </source>
</reference>
<name>A0A2S2CQY5_9PROT</name>
<proteinExistence type="predicted"/>
<evidence type="ECO:0000256" key="1">
    <source>
        <dbReference type="SAM" id="SignalP"/>
    </source>
</evidence>
<evidence type="ECO:0000313" key="3">
    <source>
        <dbReference type="Proteomes" id="UP000245629"/>
    </source>
</evidence>
<dbReference type="RefSeq" id="WP_109327554.1">
    <property type="nucleotide sequence ID" value="NZ_CP029353.1"/>
</dbReference>
<feature type="signal peptide" evidence="1">
    <location>
        <begin position="1"/>
        <end position="29"/>
    </location>
</feature>
<protein>
    <submittedName>
        <fullName evidence="2">Uncharacterized protein</fullName>
    </submittedName>
</protein>
<gene>
    <name evidence="2" type="ORF">DEW08_12460</name>
</gene>
<evidence type="ECO:0000313" key="2">
    <source>
        <dbReference type="EMBL" id="AWK86934.1"/>
    </source>
</evidence>
<keyword evidence="1" id="KW-0732">Signal</keyword>
<accession>A0A2S2CQY5</accession>
<organism evidence="2 3">
    <name type="scientific">Azospirillum thermophilum</name>
    <dbReference type="NCBI Taxonomy" id="2202148"/>
    <lineage>
        <taxon>Bacteria</taxon>
        <taxon>Pseudomonadati</taxon>
        <taxon>Pseudomonadota</taxon>
        <taxon>Alphaproteobacteria</taxon>
        <taxon>Rhodospirillales</taxon>
        <taxon>Azospirillaceae</taxon>
        <taxon>Azospirillum</taxon>
    </lineage>
</organism>
<dbReference type="EMBL" id="CP029353">
    <property type="protein sequence ID" value="AWK86934.1"/>
    <property type="molecule type" value="Genomic_DNA"/>
</dbReference>
<feature type="chain" id="PRO_5015584620" evidence="1">
    <location>
        <begin position="30"/>
        <end position="136"/>
    </location>
</feature>
<dbReference type="Proteomes" id="UP000245629">
    <property type="component" value="Chromosome 2"/>
</dbReference>
<keyword evidence="3" id="KW-1185">Reference proteome</keyword>
<sequence length="136" mass="13270">MDHESASPLRRLAAACAVTLTLAASPALAAGGAPEGFPTLSSRPEIAQRQAIGCSVVGLGVTGLALASGTMATAGGGATAAPAVAELLAFFGAGCTMGAFIATAFPPGAPAPEAPAPARESPDSRRLRIQAAEYIP</sequence>